<reference evidence="1 2" key="1">
    <citation type="submission" date="2017-01" db="EMBL/GenBank/DDBJ databases">
        <title>Genome sequence of Rhodoferax antarcticus ANT.BR, a psychrophilic purple nonsulfur bacterium from an Antarctic microbial mat.</title>
        <authorList>
            <person name="Baker J."/>
            <person name="Riester C."/>
            <person name="Skinner B."/>
            <person name="Newell A."/>
            <person name="Swingley W."/>
            <person name="Madigan M."/>
            <person name="Jung D."/>
            <person name="Asao M."/>
            <person name="Chen M."/>
            <person name="Loughlin P."/>
            <person name="Pan H."/>
            <person name="Lin S."/>
            <person name="Li N."/>
            <person name="Shaw J."/>
            <person name="Prado M."/>
            <person name="Sherman C."/>
            <person name="Li X."/>
            <person name="Tang J."/>
            <person name="Blankenship R."/>
            <person name="Zhao T."/>
            <person name="Touchman J."/>
            <person name="Sattley M."/>
        </authorList>
    </citation>
    <scope>NUCLEOTIDE SEQUENCE [LARGE SCALE GENOMIC DNA]</scope>
    <source>
        <strain evidence="1 2">ANT.BR</strain>
    </source>
</reference>
<organism evidence="1 2">
    <name type="scientific">Rhodoferax antarcticus ANT.BR</name>
    <dbReference type="NCBI Taxonomy" id="1111071"/>
    <lineage>
        <taxon>Bacteria</taxon>
        <taxon>Pseudomonadati</taxon>
        <taxon>Pseudomonadota</taxon>
        <taxon>Betaproteobacteria</taxon>
        <taxon>Burkholderiales</taxon>
        <taxon>Comamonadaceae</taxon>
        <taxon>Rhodoferax</taxon>
    </lineage>
</organism>
<dbReference type="AlphaFoldDB" id="A0A1Q8YCN8"/>
<gene>
    <name evidence="1" type="ORF">BLL52_2014</name>
</gene>
<evidence type="ECO:0000313" key="1">
    <source>
        <dbReference type="EMBL" id="OLP05787.1"/>
    </source>
</evidence>
<proteinExistence type="predicted"/>
<accession>A0A1Q8YCN8</accession>
<evidence type="ECO:0000313" key="2">
    <source>
        <dbReference type="Proteomes" id="UP000185911"/>
    </source>
</evidence>
<comment type="caution">
    <text evidence="1">The sequence shown here is derived from an EMBL/GenBank/DDBJ whole genome shotgun (WGS) entry which is preliminary data.</text>
</comment>
<dbReference type="EMBL" id="MSYM01000013">
    <property type="protein sequence ID" value="OLP05787.1"/>
    <property type="molecule type" value="Genomic_DNA"/>
</dbReference>
<dbReference type="Proteomes" id="UP000185911">
    <property type="component" value="Unassembled WGS sequence"/>
</dbReference>
<sequence>MGELLSAVADQWLQSPRRDPAPGPVLAGLFSPWTLMGA</sequence>
<keyword evidence="2" id="KW-1185">Reference proteome</keyword>
<protein>
    <submittedName>
        <fullName evidence="1">Uncharacterized protein</fullName>
    </submittedName>
</protein>
<name>A0A1Q8YCN8_9BURK</name>